<sequence length="65" mass="7402">MKIHIVTYEVSNSDGHFTKCEIFEGENAKYLEGALRVLEESATVLNVRLFEADELKPFEKVKSTP</sequence>
<accession>A0ABV4VCH0</accession>
<protein>
    <recommendedName>
        <fullName evidence="3">YhzD-like protein</fullName>
    </recommendedName>
</protein>
<name>A0ABV4VCH0_9BACL</name>
<dbReference type="Proteomes" id="UP001575622">
    <property type="component" value="Unassembled WGS sequence"/>
</dbReference>
<gene>
    <name evidence="1" type="ORF">ACEU3E_34700</name>
</gene>
<dbReference type="EMBL" id="JBHDLN010000034">
    <property type="protein sequence ID" value="MFB0847323.1"/>
    <property type="molecule type" value="Genomic_DNA"/>
</dbReference>
<evidence type="ECO:0008006" key="3">
    <source>
        <dbReference type="Google" id="ProtNLM"/>
    </source>
</evidence>
<evidence type="ECO:0000313" key="1">
    <source>
        <dbReference type="EMBL" id="MFB0847323.1"/>
    </source>
</evidence>
<comment type="caution">
    <text evidence="1">The sequence shown here is derived from an EMBL/GenBank/DDBJ whole genome shotgun (WGS) entry which is preliminary data.</text>
</comment>
<dbReference type="RefSeq" id="WP_373957149.1">
    <property type="nucleotide sequence ID" value="NZ_JBHDLN010000034.1"/>
</dbReference>
<keyword evidence="2" id="KW-1185">Reference proteome</keyword>
<evidence type="ECO:0000313" key="2">
    <source>
        <dbReference type="Proteomes" id="UP001575622"/>
    </source>
</evidence>
<reference evidence="1 2" key="1">
    <citation type="submission" date="2024-09" db="EMBL/GenBank/DDBJ databases">
        <authorList>
            <person name="Makale K.P.P."/>
            <person name="Makhzoum A."/>
            <person name="Rantong G."/>
            <person name="Rahube T.O."/>
        </authorList>
    </citation>
    <scope>NUCLEOTIDE SEQUENCE [LARGE SCALE GENOMIC DNA]</scope>
    <source>
        <strain evidence="1 2">KM_D13</strain>
    </source>
</reference>
<organism evidence="1 2">
    <name type="scientific">Paenibacillus oleatilyticus</name>
    <dbReference type="NCBI Taxonomy" id="2594886"/>
    <lineage>
        <taxon>Bacteria</taxon>
        <taxon>Bacillati</taxon>
        <taxon>Bacillota</taxon>
        <taxon>Bacilli</taxon>
        <taxon>Bacillales</taxon>
        <taxon>Paenibacillaceae</taxon>
        <taxon>Paenibacillus</taxon>
    </lineage>
</organism>
<proteinExistence type="predicted"/>